<gene>
    <name evidence="1" type="ORF">FVR03_22670</name>
</gene>
<comment type="caution">
    <text evidence="1">The sequence shown here is derived from an EMBL/GenBank/DDBJ whole genome shotgun (WGS) entry which is preliminary data.</text>
</comment>
<accession>A0A5C8IR46</accession>
<keyword evidence="2" id="KW-1185">Reference proteome</keyword>
<dbReference type="OrthoDB" id="9799422at2"/>
<protein>
    <submittedName>
        <fullName evidence="1">Uncharacterized protein</fullName>
    </submittedName>
</protein>
<name>A0A5C8IR46_9BACT</name>
<sequence length="94" mass="10398">MYIVGFIKLSNPRIIINPVSCKDEGELYQWLRGFLNEKDFRLSTPISKESLGQALASGRPTLINFDGHEVALLLGSAAVVKEATDRSVHVPLNM</sequence>
<evidence type="ECO:0000313" key="2">
    <source>
        <dbReference type="Proteomes" id="UP000321926"/>
    </source>
</evidence>
<evidence type="ECO:0000313" key="1">
    <source>
        <dbReference type="EMBL" id="TXK23392.1"/>
    </source>
</evidence>
<proteinExistence type="predicted"/>
<dbReference type="EMBL" id="VRTY01000147">
    <property type="protein sequence ID" value="TXK23392.1"/>
    <property type="molecule type" value="Genomic_DNA"/>
</dbReference>
<reference evidence="1 2" key="1">
    <citation type="submission" date="2019-08" db="EMBL/GenBank/DDBJ databases">
        <authorList>
            <person name="Shi S."/>
        </authorList>
    </citation>
    <scope>NUCLEOTIDE SEQUENCE [LARGE SCALE GENOMIC DNA]</scope>
    <source>
        <strain evidence="1 2">GY10130</strain>
    </source>
</reference>
<dbReference type="RefSeq" id="WP_147924065.1">
    <property type="nucleotide sequence ID" value="NZ_VRTY01000147.1"/>
</dbReference>
<dbReference type="Proteomes" id="UP000321926">
    <property type="component" value="Unassembled WGS sequence"/>
</dbReference>
<dbReference type="AlphaFoldDB" id="A0A5C8IR46"/>
<organism evidence="1 2">
    <name type="scientific">Pontibacter qinzhouensis</name>
    <dbReference type="NCBI Taxonomy" id="2603253"/>
    <lineage>
        <taxon>Bacteria</taxon>
        <taxon>Pseudomonadati</taxon>
        <taxon>Bacteroidota</taxon>
        <taxon>Cytophagia</taxon>
        <taxon>Cytophagales</taxon>
        <taxon>Hymenobacteraceae</taxon>
        <taxon>Pontibacter</taxon>
    </lineage>
</organism>